<name>A0A1V9Z223_ACHHY</name>
<proteinExistence type="inferred from homology"/>
<dbReference type="PRINTS" id="PR00320">
    <property type="entry name" value="GPROTEINBRPT"/>
</dbReference>
<dbReference type="SUPFAM" id="SSF52317">
    <property type="entry name" value="Class I glutamine amidotransferase-like"/>
    <property type="match status" value="1"/>
</dbReference>
<dbReference type="InterPro" id="IPR015527">
    <property type="entry name" value="Pept_C26_g-glut_hydrolase"/>
</dbReference>
<feature type="repeat" description="WD" evidence="10">
    <location>
        <begin position="705"/>
        <end position="746"/>
    </location>
</feature>
<keyword evidence="8 11" id="KW-0378">Hydrolase</keyword>
<feature type="active site" description="Nucleophile" evidence="9 11">
    <location>
        <position position="112"/>
    </location>
</feature>
<evidence type="ECO:0000256" key="10">
    <source>
        <dbReference type="PROSITE-ProRule" id="PRU00221"/>
    </source>
</evidence>
<dbReference type="GO" id="GO:0005773">
    <property type="term" value="C:vacuole"/>
    <property type="evidence" value="ECO:0007669"/>
    <property type="project" value="TreeGrafter"/>
</dbReference>
<dbReference type="GO" id="GO:0034722">
    <property type="term" value="F:gamma-glutamyl-peptidase activity"/>
    <property type="evidence" value="ECO:0007669"/>
    <property type="project" value="UniProtKB-UniRule"/>
</dbReference>
<evidence type="ECO:0000256" key="9">
    <source>
        <dbReference type="PIRSR" id="PIRSR615527-1"/>
    </source>
</evidence>
<feature type="active site" evidence="11">
    <location>
        <position position="224"/>
    </location>
</feature>
<dbReference type="Pfam" id="PF00400">
    <property type="entry name" value="WD40"/>
    <property type="match status" value="5"/>
</dbReference>
<dbReference type="Pfam" id="PF07722">
    <property type="entry name" value="Peptidase_C26"/>
    <property type="match status" value="1"/>
</dbReference>
<comment type="subcellular location">
    <subcellularLocation>
        <location evidence="1">Secreted</location>
        <location evidence="1">Extracellular space</location>
    </subcellularLocation>
</comment>
<dbReference type="PROSITE" id="PS51275">
    <property type="entry name" value="PEPTIDASE_C26_GGH"/>
    <property type="match status" value="1"/>
</dbReference>
<sequence length="1072" mass="117184">MLRTLVITVAVVAASVAATSSPIIGVVAQPYWGRDVDYIAASYVKWLESAGARSVAIPYSASNETLHKTFSSINGLLFPGGSAFVSDQAAYLYSLAIDSNDQGVHFPIWGTCLGFEWLLQLTAGARDILDTTLDAMNLSSPLNFTAAASSSRIVSFAPSVFAALADGERTMNNHKKGMSSPRFAAAPALTSFFDVLATSKDRTGVEYVAMIEAKKYPFYGVQFHPEKHAYELGTYADGLPYEAIDHGYEAIAAGQAFSHFFVGEARKNNHSFPTPVAERAALHYNWQTTTHKAPAFVEIYEFPSVSFNVLESYTSNGHRSPNVPKAGNEPAAALTAYRFVTDFALFSGRSDGKLLKWSNAPKGCLLLHGDLFGDHAGAVVVLEYLSLSETSGILFSGSADRTIKLWDVTSTASLEGGCIQTLNGHGGTITMLCMAGNTLLSGSVDRTIKVWTRDKDRALLRHPWYMCVQTLSTGGSWPTTVSLKLGDVTSMYVGNSTGGLAVYTASGRYLDRQAESTDGQMKLKRLYTHLHTLGITQVLVIPDQNLVVTLGFDDKAQICDAISGVVAVTIDNAARHCRFRACDWDKVHRDLYLVDNGGELIIWSLDAEKCIKRERLPAPATNVSVWAGGSYLMVQSAANAVKYAVVRDATYVECKAHSDAVIAVVAITPCEEEHITSSGATVFSASLDNSLRCWDPYDLKVLYGFEEKTSEISAMAYSALHNRLLTGSEDGCLKQWNVDNGHYFSVPKHANTLSCLAVAFVDEIEYVLTGDYDGVVWIWEMQPAHAPVPHCRIQTKERGSPYELYCIAFNPGEYLLTPHAEYFAVGDSHGDIMLYGFDDQRLYVTLSNHHEAVTCLAFDGSFLFSGSEDCTIKIWNCVDPHHAYEMGYIDAHTAPVRDVLIIPVTGYLVSCAYDGKVRVWNYQVCGAGGEYASLAHEFRKPERLHCLAFWPQRNALVCGTRDTNVLVFDVPKHEITRCLSIPAFAMLSLDELFSALRCLLLFAAIGAGIAIVRLTIDAVRGYCCPVKTAMGLLPGIRADDDPVHCRWCRRHLSRCCCGHGAAEEKLSLVAFA</sequence>
<dbReference type="SUPFAM" id="SSF50978">
    <property type="entry name" value="WD40 repeat-like"/>
    <property type="match status" value="1"/>
</dbReference>
<evidence type="ECO:0000256" key="12">
    <source>
        <dbReference type="SAM" id="Phobius"/>
    </source>
</evidence>
<comment type="similarity">
    <text evidence="2">Belongs to the peptidase C26 family.</text>
</comment>
<evidence type="ECO:0000256" key="7">
    <source>
        <dbReference type="ARBA" id="ARBA00022737"/>
    </source>
</evidence>
<dbReference type="Proteomes" id="UP000243579">
    <property type="component" value="Unassembled WGS sequence"/>
</dbReference>
<keyword evidence="7" id="KW-0677">Repeat</keyword>
<evidence type="ECO:0000256" key="13">
    <source>
        <dbReference type="SAM" id="SignalP"/>
    </source>
</evidence>
<dbReference type="SUPFAM" id="SSF50998">
    <property type="entry name" value="Quinoprotein alcohol dehydrogenase-like"/>
    <property type="match status" value="1"/>
</dbReference>
<evidence type="ECO:0000256" key="3">
    <source>
        <dbReference type="ARBA" id="ARBA00012886"/>
    </source>
</evidence>
<evidence type="ECO:0000256" key="11">
    <source>
        <dbReference type="PROSITE-ProRule" id="PRU00607"/>
    </source>
</evidence>
<evidence type="ECO:0000256" key="6">
    <source>
        <dbReference type="ARBA" id="ARBA00022729"/>
    </source>
</evidence>
<dbReference type="InterPro" id="IPR036322">
    <property type="entry name" value="WD40_repeat_dom_sf"/>
</dbReference>
<evidence type="ECO:0000313" key="14">
    <source>
        <dbReference type="EMBL" id="OQR92068.1"/>
    </source>
</evidence>
<evidence type="ECO:0000256" key="5">
    <source>
        <dbReference type="ARBA" id="ARBA00022574"/>
    </source>
</evidence>
<evidence type="ECO:0000256" key="8">
    <source>
        <dbReference type="ARBA" id="ARBA00022801"/>
    </source>
</evidence>
<dbReference type="PANTHER" id="PTHR11315">
    <property type="entry name" value="PROTEASE FAMILY C26 GAMMA-GLUTAMYL HYDROLASE"/>
    <property type="match status" value="1"/>
</dbReference>
<dbReference type="AlphaFoldDB" id="A0A1V9Z223"/>
<dbReference type="STRING" id="1202772.A0A1V9Z223"/>
<dbReference type="InterPro" id="IPR011697">
    <property type="entry name" value="Peptidase_C26"/>
</dbReference>
<dbReference type="Gene3D" id="2.130.10.10">
    <property type="entry name" value="YVTN repeat-like/Quinoprotein amine dehydrogenase"/>
    <property type="match status" value="3"/>
</dbReference>
<evidence type="ECO:0000313" key="15">
    <source>
        <dbReference type="Proteomes" id="UP000243579"/>
    </source>
</evidence>
<protein>
    <recommendedName>
        <fullName evidence="3 11">folate gamma-glutamyl hydrolase</fullName>
        <ecNumber evidence="3 11">3.4.19.9</ecNumber>
    </recommendedName>
</protein>
<dbReference type="PROSITE" id="PS00678">
    <property type="entry name" value="WD_REPEATS_1"/>
    <property type="match status" value="1"/>
</dbReference>
<dbReference type="PROSITE" id="PS50294">
    <property type="entry name" value="WD_REPEATS_REGION"/>
    <property type="match status" value="3"/>
</dbReference>
<feature type="repeat" description="WD" evidence="10">
    <location>
        <begin position="422"/>
        <end position="461"/>
    </location>
</feature>
<dbReference type="PROSITE" id="PS51273">
    <property type="entry name" value="GATASE_TYPE_1"/>
    <property type="match status" value="1"/>
</dbReference>
<comment type="caution">
    <text evidence="14">The sequence shown here is derived from an EMBL/GenBank/DDBJ whole genome shotgun (WGS) entry which is preliminary data.</text>
</comment>
<feature type="repeat" description="WD" evidence="10">
    <location>
        <begin position="889"/>
        <end position="921"/>
    </location>
</feature>
<dbReference type="OrthoDB" id="674604at2759"/>
<keyword evidence="12" id="KW-0472">Membrane</keyword>
<dbReference type="InterPro" id="IPR020472">
    <property type="entry name" value="WD40_PAC1"/>
</dbReference>
<dbReference type="SMART" id="SM00320">
    <property type="entry name" value="WD40"/>
    <property type="match status" value="10"/>
</dbReference>
<dbReference type="PANTHER" id="PTHR11315:SF0">
    <property type="entry name" value="FOLATE GAMMA-GLUTAMYL HYDROLASE"/>
    <property type="match status" value="1"/>
</dbReference>
<keyword evidence="12" id="KW-0812">Transmembrane</keyword>
<accession>A0A1V9Z223</accession>
<keyword evidence="12" id="KW-1133">Transmembrane helix</keyword>
<organism evidence="14 15">
    <name type="scientific">Achlya hypogyna</name>
    <name type="common">Oomycete</name>
    <name type="synonym">Protoachlya hypogyna</name>
    <dbReference type="NCBI Taxonomy" id="1202772"/>
    <lineage>
        <taxon>Eukaryota</taxon>
        <taxon>Sar</taxon>
        <taxon>Stramenopiles</taxon>
        <taxon>Oomycota</taxon>
        <taxon>Saprolegniomycetes</taxon>
        <taxon>Saprolegniales</taxon>
        <taxon>Achlyaceae</taxon>
        <taxon>Achlya</taxon>
    </lineage>
</organism>
<evidence type="ECO:0000256" key="1">
    <source>
        <dbReference type="ARBA" id="ARBA00004239"/>
    </source>
</evidence>
<keyword evidence="15" id="KW-1185">Reference proteome</keyword>
<feature type="chain" id="PRO_5013161945" description="folate gamma-glutamyl hydrolase" evidence="13">
    <location>
        <begin position="19"/>
        <end position="1072"/>
    </location>
</feature>
<evidence type="ECO:0000256" key="4">
    <source>
        <dbReference type="ARBA" id="ARBA00022525"/>
    </source>
</evidence>
<dbReference type="InterPro" id="IPR019775">
    <property type="entry name" value="WD40_repeat_CS"/>
</dbReference>
<dbReference type="EC" id="3.4.19.9" evidence="3 11"/>
<dbReference type="InterPro" id="IPR001680">
    <property type="entry name" value="WD40_rpt"/>
</dbReference>
<keyword evidence="6 13" id="KW-0732">Signal</keyword>
<gene>
    <name evidence="14" type="ORF">ACHHYP_04101</name>
</gene>
<reference evidence="14 15" key="1">
    <citation type="journal article" date="2014" name="Genome Biol. Evol.">
        <title>The secreted proteins of Achlya hypogyna and Thraustotheca clavata identify the ancestral oomycete secretome and reveal gene acquisitions by horizontal gene transfer.</title>
        <authorList>
            <person name="Misner I."/>
            <person name="Blouin N."/>
            <person name="Leonard G."/>
            <person name="Richards T.A."/>
            <person name="Lane C.E."/>
        </authorList>
    </citation>
    <scope>NUCLEOTIDE SEQUENCE [LARGE SCALE GENOMIC DNA]</scope>
    <source>
        <strain evidence="14 15">ATCC 48635</strain>
    </source>
</reference>
<feature type="transmembrane region" description="Helical" evidence="12">
    <location>
        <begin position="992"/>
        <end position="1012"/>
    </location>
</feature>
<dbReference type="InterPro" id="IPR011047">
    <property type="entry name" value="Quinoprotein_ADH-like_sf"/>
</dbReference>
<dbReference type="InterPro" id="IPR015943">
    <property type="entry name" value="WD40/YVTN_repeat-like_dom_sf"/>
</dbReference>
<dbReference type="InterPro" id="IPR029062">
    <property type="entry name" value="Class_I_gatase-like"/>
</dbReference>
<dbReference type="GO" id="GO:0046900">
    <property type="term" value="P:tetrahydrofolylpolyglutamate metabolic process"/>
    <property type="evidence" value="ECO:0007669"/>
    <property type="project" value="TreeGrafter"/>
</dbReference>
<comment type="catalytic activity">
    <reaction evidence="11">
        <text>(6S)-5,6,7,8-tetrahydrofolyl-(gamma-L-Glu)(n) + (n-1) H2O = (6S)-5,6,7,8-tetrahydrofolate + (n-1) L-glutamate</text>
        <dbReference type="Rhea" id="RHEA:56784"/>
        <dbReference type="Rhea" id="RHEA-COMP:14738"/>
        <dbReference type="ChEBI" id="CHEBI:15377"/>
        <dbReference type="ChEBI" id="CHEBI:29985"/>
        <dbReference type="ChEBI" id="CHEBI:57453"/>
        <dbReference type="ChEBI" id="CHEBI:141005"/>
        <dbReference type="EC" id="3.4.19.9"/>
    </reaction>
</comment>
<dbReference type="EMBL" id="JNBR01000481">
    <property type="protein sequence ID" value="OQR92068.1"/>
    <property type="molecule type" value="Genomic_DNA"/>
</dbReference>
<keyword evidence="4" id="KW-0964">Secreted</keyword>
<feature type="signal peptide" evidence="13">
    <location>
        <begin position="1"/>
        <end position="18"/>
    </location>
</feature>
<feature type="repeat" description="WD" evidence="10">
    <location>
        <begin position="385"/>
        <end position="416"/>
    </location>
</feature>
<evidence type="ECO:0000256" key="2">
    <source>
        <dbReference type="ARBA" id="ARBA00011083"/>
    </source>
</evidence>
<feature type="active site" description="Proton donor" evidence="9">
    <location>
        <position position="224"/>
    </location>
</feature>
<dbReference type="Gene3D" id="3.40.50.880">
    <property type="match status" value="1"/>
</dbReference>
<keyword evidence="5 10" id="KW-0853">WD repeat</keyword>
<dbReference type="PROSITE" id="PS50082">
    <property type="entry name" value="WD_REPEATS_2"/>
    <property type="match status" value="5"/>
</dbReference>
<feature type="repeat" description="WD" evidence="10">
    <location>
        <begin position="846"/>
        <end position="876"/>
    </location>
</feature>
<dbReference type="GO" id="GO:0005576">
    <property type="term" value="C:extracellular region"/>
    <property type="evidence" value="ECO:0007669"/>
    <property type="project" value="UniProtKB-SubCell"/>
</dbReference>